<feature type="repeat" description="ANK" evidence="3">
    <location>
        <begin position="649"/>
        <end position="681"/>
    </location>
</feature>
<comment type="caution">
    <text evidence="6">The sequence shown here is derived from an EMBL/GenBank/DDBJ whole genome shotgun (WGS) entry which is preliminary data.</text>
</comment>
<dbReference type="Pfam" id="PF24883">
    <property type="entry name" value="NPHP3_N"/>
    <property type="match status" value="1"/>
</dbReference>
<dbReference type="PANTHER" id="PTHR23206">
    <property type="entry name" value="MASK PROTEIN"/>
    <property type="match status" value="1"/>
</dbReference>
<feature type="repeat" description="ANK" evidence="3">
    <location>
        <begin position="549"/>
        <end position="581"/>
    </location>
</feature>
<dbReference type="GO" id="GO:0005737">
    <property type="term" value="C:cytoplasm"/>
    <property type="evidence" value="ECO:0007669"/>
    <property type="project" value="TreeGrafter"/>
</dbReference>
<feature type="repeat" description="ANK" evidence="3">
    <location>
        <begin position="614"/>
        <end position="648"/>
    </location>
</feature>
<dbReference type="InterPro" id="IPR051631">
    <property type="entry name" value="Ankyrin-KH/SAM_domain"/>
</dbReference>
<dbReference type="InterPro" id="IPR027417">
    <property type="entry name" value="P-loop_NTPase"/>
</dbReference>
<feature type="domain" description="GPI inositol-deacylase winged helix" evidence="4">
    <location>
        <begin position="230"/>
        <end position="310"/>
    </location>
</feature>
<sequence length="780" mass="87087">MVINYLQAKFQSTGSGVACIYLNHKEIAAQTLVNLLASIWKQLAVGKPLALSVHTLYRHHRERNTSPSVQEVAQILQILIAQMSQVYLVIDALDEYPEQQRRALLDQLSMLLGPTTRLMITSRSHVDFCDIFPALLAVKIQATDEDILSYIDTQIRLAPRLSKHVQRQPQLRDEINHCITSKVDGMFLLAKLHITALSSKNTVKDVRQALRDMPQTLDQTYEEAMERILSQSSEDKELALRTLTWVAYTKRPLSVAELVEALAIEPGADSIDTDNLLDIGIVLAVCAGLLVVDEQMSVVRLIHYTTQHYFDRVQSTKFPDAHQIIAAHCLAYWSFDVVAQAAESLTYRLSEDLDLPSPPLLEYCAYTFEHIAEAPRQSDLMATMADGSELPYYISCYQKYYARLWYSFDEWDPNPWHYWDWPTFPSWLWIAAAWNLLQMAVTIFGESFQKDAEAALCVAAYFRHEEIIGIILEGAVTMSWNIDLKDAFYCASENGRISVVQLLLDHGADVNAKRGRNETVLHATCCKGHKRVAQLLIDHGADLNCSGGKYGTALQAAISEGYQEIAQLLLDRGADVNARGRRFETALHAASYVGNTKVIQLLIDHGADVNAKGRDGTALQAASASQYHNVAVIQLLLEHGADINARGGDYETALQAASYKDHREIAQLLLDHGADVNTKGGYYGTALQAASYEGYNESVQLLLDHGAEVNSLAGMLDGQTEVPLWDSVRHSCRAGARQPPTYSTAMDCLVYIYRTLVLTVRSSDLIPVRCLHVVFTCHRI</sequence>
<dbReference type="InterPro" id="IPR002110">
    <property type="entry name" value="Ankyrin_rpt"/>
</dbReference>
<dbReference type="Pfam" id="PF12796">
    <property type="entry name" value="Ank_2"/>
    <property type="match status" value="4"/>
</dbReference>
<dbReference type="SUPFAM" id="SSF52540">
    <property type="entry name" value="P-loop containing nucleoside triphosphate hydrolases"/>
    <property type="match status" value="1"/>
</dbReference>
<dbReference type="PROSITE" id="PS50297">
    <property type="entry name" value="ANK_REP_REGION"/>
    <property type="match status" value="7"/>
</dbReference>
<proteinExistence type="predicted"/>
<accession>A0AAD6TSL6</accession>
<dbReference type="InterPro" id="IPR054471">
    <property type="entry name" value="GPIID_WHD"/>
</dbReference>
<evidence type="ECO:0000313" key="7">
    <source>
        <dbReference type="Proteomes" id="UP001222325"/>
    </source>
</evidence>
<organism evidence="6 7">
    <name type="scientific">Mycena belliarum</name>
    <dbReference type="NCBI Taxonomy" id="1033014"/>
    <lineage>
        <taxon>Eukaryota</taxon>
        <taxon>Fungi</taxon>
        <taxon>Dikarya</taxon>
        <taxon>Basidiomycota</taxon>
        <taxon>Agaricomycotina</taxon>
        <taxon>Agaricomycetes</taxon>
        <taxon>Agaricomycetidae</taxon>
        <taxon>Agaricales</taxon>
        <taxon>Marasmiineae</taxon>
        <taxon>Mycenaceae</taxon>
        <taxon>Mycena</taxon>
    </lineage>
</organism>
<dbReference type="Proteomes" id="UP001222325">
    <property type="component" value="Unassembled WGS sequence"/>
</dbReference>
<dbReference type="Gene3D" id="3.40.50.300">
    <property type="entry name" value="P-loop containing nucleotide triphosphate hydrolases"/>
    <property type="match status" value="1"/>
</dbReference>
<dbReference type="InterPro" id="IPR056884">
    <property type="entry name" value="NPHP3-like_N"/>
</dbReference>
<feature type="repeat" description="ANK" evidence="3">
    <location>
        <begin position="516"/>
        <end position="548"/>
    </location>
</feature>
<dbReference type="Pfam" id="PF22939">
    <property type="entry name" value="WHD_GPIID"/>
    <property type="match status" value="1"/>
</dbReference>
<evidence type="ECO:0000256" key="1">
    <source>
        <dbReference type="ARBA" id="ARBA00022737"/>
    </source>
</evidence>
<feature type="repeat" description="ANK" evidence="3">
    <location>
        <begin position="483"/>
        <end position="515"/>
    </location>
</feature>
<feature type="repeat" description="ANK" evidence="3">
    <location>
        <begin position="582"/>
        <end position="614"/>
    </location>
</feature>
<evidence type="ECO:0000313" key="6">
    <source>
        <dbReference type="EMBL" id="KAJ7076765.1"/>
    </source>
</evidence>
<dbReference type="PROSITE" id="PS50088">
    <property type="entry name" value="ANK_REPEAT"/>
    <property type="match status" value="7"/>
</dbReference>
<feature type="domain" description="Nephrocystin 3-like N-terminal" evidence="5">
    <location>
        <begin position="2"/>
        <end position="123"/>
    </location>
</feature>
<gene>
    <name evidence="6" type="ORF">B0H15DRAFT_790264</name>
</gene>
<dbReference type="Gene3D" id="1.25.40.20">
    <property type="entry name" value="Ankyrin repeat-containing domain"/>
    <property type="match status" value="3"/>
</dbReference>
<evidence type="ECO:0000256" key="2">
    <source>
        <dbReference type="ARBA" id="ARBA00023043"/>
    </source>
</evidence>
<reference evidence="6" key="1">
    <citation type="submission" date="2023-03" db="EMBL/GenBank/DDBJ databases">
        <title>Massive genome expansion in bonnet fungi (Mycena s.s.) driven by repeated elements and novel gene families across ecological guilds.</title>
        <authorList>
            <consortium name="Lawrence Berkeley National Laboratory"/>
            <person name="Harder C.B."/>
            <person name="Miyauchi S."/>
            <person name="Viragh M."/>
            <person name="Kuo A."/>
            <person name="Thoen E."/>
            <person name="Andreopoulos B."/>
            <person name="Lu D."/>
            <person name="Skrede I."/>
            <person name="Drula E."/>
            <person name="Henrissat B."/>
            <person name="Morin E."/>
            <person name="Kohler A."/>
            <person name="Barry K."/>
            <person name="LaButti K."/>
            <person name="Morin E."/>
            <person name="Salamov A."/>
            <person name="Lipzen A."/>
            <person name="Mereny Z."/>
            <person name="Hegedus B."/>
            <person name="Baldrian P."/>
            <person name="Stursova M."/>
            <person name="Weitz H."/>
            <person name="Taylor A."/>
            <person name="Grigoriev I.V."/>
            <person name="Nagy L.G."/>
            <person name="Martin F."/>
            <person name="Kauserud H."/>
        </authorList>
    </citation>
    <scope>NUCLEOTIDE SEQUENCE</scope>
    <source>
        <strain evidence="6">CBHHK173m</strain>
    </source>
</reference>
<evidence type="ECO:0000259" key="5">
    <source>
        <dbReference type="Pfam" id="PF24883"/>
    </source>
</evidence>
<dbReference type="EMBL" id="JARJCN010000078">
    <property type="protein sequence ID" value="KAJ7076765.1"/>
    <property type="molecule type" value="Genomic_DNA"/>
</dbReference>
<name>A0AAD6TSL6_9AGAR</name>
<protein>
    <submittedName>
        <fullName evidence="6">Ankyrin repeat-containing domain protein</fullName>
    </submittedName>
</protein>
<feature type="repeat" description="ANK" evidence="3">
    <location>
        <begin position="682"/>
        <end position="714"/>
    </location>
</feature>
<evidence type="ECO:0000259" key="4">
    <source>
        <dbReference type="Pfam" id="PF22939"/>
    </source>
</evidence>
<dbReference type="PRINTS" id="PR01415">
    <property type="entry name" value="ANKYRIN"/>
</dbReference>
<keyword evidence="7" id="KW-1185">Reference proteome</keyword>
<evidence type="ECO:0000256" key="3">
    <source>
        <dbReference type="PROSITE-ProRule" id="PRU00023"/>
    </source>
</evidence>
<dbReference type="InterPro" id="IPR036770">
    <property type="entry name" value="Ankyrin_rpt-contain_sf"/>
</dbReference>
<dbReference type="AlphaFoldDB" id="A0AAD6TSL6"/>
<dbReference type="PANTHER" id="PTHR23206:SF7">
    <property type="entry name" value="PROTEIN KINASE DOMAIN-CONTAINING PROTEIN"/>
    <property type="match status" value="1"/>
</dbReference>
<dbReference type="SUPFAM" id="SSF48403">
    <property type="entry name" value="Ankyrin repeat"/>
    <property type="match status" value="1"/>
</dbReference>
<keyword evidence="1" id="KW-0677">Repeat</keyword>
<keyword evidence="2 3" id="KW-0040">ANK repeat</keyword>
<dbReference type="SMART" id="SM00248">
    <property type="entry name" value="ANK"/>
    <property type="match status" value="8"/>
</dbReference>